<dbReference type="Proteomes" id="UP000017984">
    <property type="component" value="Chromosome"/>
</dbReference>
<evidence type="ECO:0000259" key="6">
    <source>
        <dbReference type="PROSITE" id="PS50043"/>
    </source>
</evidence>
<dbReference type="PANTHER" id="PTHR43214">
    <property type="entry name" value="TWO-COMPONENT RESPONSE REGULATOR"/>
    <property type="match status" value="1"/>
</dbReference>
<comment type="caution">
    <text evidence="8">The sequence shown here is derived from an EMBL/GenBank/DDBJ whole genome shotgun (WGS) entry which is preliminary data.</text>
</comment>
<evidence type="ECO:0000256" key="1">
    <source>
        <dbReference type="ARBA" id="ARBA00022553"/>
    </source>
</evidence>
<evidence type="ECO:0000259" key="7">
    <source>
        <dbReference type="PROSITE" id="PS50110"/>
    </source>
</evidence>
<dbReference type="Pfam" id="PF00196">
    <property type="entry name" value="GerE"/>
    <property type="match status" value="1"/>
</dbReference>
<evidence type="ECO:0000256" key="4">
    <source>
        <dbReference type="ARBA" id="ARBA00023163"/>
    </source>
</evidence>
<accession>V6KYF4</accession>
<dbReference type="EMBL" id="AWQX01000009">
    <property type="protein sequence ID" value="EST36481.1"/>
    <property type="molecule type" value="Genomic_DNA"/>
</dbReference>
<dbReference type="InterPro" id="IPR058245">
    <property type="entry name" value="NreC/VraR/RcsB-like_REC"/>
</dbReference>
<dbReference type="AlphaFoldDB" id="V6KYF4"/>
<dbReference type="InterPro" id="IPR000792">
    <property type="entry name" value="Tscrpt_reg_LuxR_C"/>
</dbReference>
<name>V6KYF4_STRRC</name>
<protein>
    <submittedName>
        <fullName evidence="8">Transcriptional regulator</fullName>
    </submittedName>
</protein>
<dbReference type="PATRIC" id="fig|1352936.5.peg.444"/>
<feature type="domain" description="HTH luxR-type" evidence="6">
    <location>
        <begin position="146"/>
        <end position="211"/>
    </location>
</feature>
<keyword evidence="2" id="KW-0805">Transcription regulation</keyword>
<feature type="modified residue" description="4-aspartylphosphate" evidence="5">
    <location>
        <position position="53"/>
    </location>
</feature>
<dbReference type="CDD" id="cd17535">
    <property type="entry name" value="REC_NarL-like"/>
    <property type="match status" value="1"/>
</dbReference>
<dbReference type="PROSITE" id="PS00622">
    <property type="entry name" value="HTH_LUXR_1"/>
    <property type="match status" value="1"/>
</dbReference>
<keyword evidence="1 5" id="KW-0597">Phosphoprotein</keyword>
<dbReference type="SUPFAM" id="SSF52172">
    <property type="entry name" value="CheY-like"/>
    <property type="match status" value="1"/>
</dbReference>
<dbReference type="SMART" id="SM00448">
    <property type="entry name" value="REC"/>
    <property type="match status" value="1"/>
</dbReference>
<proteinExistence type="predicted"/>
<dbReference type="InterPro" id="IPR016032">
    <property type="entry name" value="Sig_transdc_resp-reg_C-effctor"/>
</dbReference>
<dbReference type="GO" id="GO:0006355">
    <property type="term" value="P:regulation of DNA-templated transcription"/>
    <property type="evidence" value="ECO:0007669"/>
    <property type="project" value="InterPro"/>
</dbReference>
<keyword evidence="9" id="KW-1185">Reference proteome</keyword>
<keyword evidence="4" id="KW-0804">Transcription</keyword>
<dbReference type="PRINTS" id="PR00038">
    <property type="entry name" value="HTHLUXR"/>
</dbReference>
<dbReference type="GO" id="GO:0003677">
    <property type="term" value="F:DNA binding"/>
    <property type="evidence" value="ECO:0007669"/>
    <property type="project" value="UniProtKB-KW"/>
</dbReference>
<dbReference type="PANTHER" id="PTHR43214:SF24">
    <property type="entry name" value="TRANSCRIPTIONAL REGULATORY PROTEIN NARL-RELATED"/>
    <property type="match status" value="1"/>
</dbReference>
<evidence type="ECO:0000313" key="8">
    <source>
        <dbReference type="EMBL" id="EST36481.1"/>
    </source>
</evidence>
<keyword evidence="3" id="KW-0238">DNA-binding</keyword>
<evidence type="ECO:0000256" key="5">
    <source>
        <dbReference type="PROSITE-ProRule" id="PRU00169"/>
    </source>
</evidence>
<organism evidence="8 9">
    <name type="scientific">Streptomyces roseochromogenus subsp. oscitans DS 12.976</name>
    <dbReference type="NCBI Taxonomy" id="1352936"/>
    <lineage>
        <taxon>Bacteria</taxon>
        <taxon>Bacillati</taxon>
        <taxon>Actinomycetota</taxon>
        <taxon>Actinomycetes</taxon>
        <taxon>Kitasatosporales</taxon>
        <taxon>Streptomycetaceae</taxon>
        <taxon>Streptomyces</taxon>
    </lineage>
</organism>
<dbReference type="SMART" id="SM00421">
    <property type="entry name" value="HTH_LUXR"/>
    <property type="match status" value="1"/>
</dbReference>
<reference evidence="8 9" key="1">
    <citation type="journal article" date="2014" name="Genome Announc.">
        <title>Draft Genome Sequence of Streptomyces roseochromogenes subsp. oscitans DS 12.976, Producer of the Aminocoumarin Antibiotic Clorobiocin.</title>
        <authorList>
            <person name="Ruckert C."/>
            <person name="Kalinowski J."/>
            <person name="Heide L."/>
            <person name="Apel A.K."/>
        </authorList>
    </citation>
    <scope>NUCLEOTIDE SEQUENCE [LARGE SCALE GENOMIC DNA]</scope>
    <source>
        <strain evidence="8 9">DS 12.976</strain>
    </source>
</reference>
<evidence type="ECO:0000256" key="2">
    <source>
        <dbReference type="ARBA" id="ARBA00023015"/>
    </source>
</evidence>
<gene>
    <name evidence="8" type="ORF">M878_01995</name>
</gene>
<dbReference type="GO" id="GO:0000160">
    <property type="term" value="P:phosphorelay signal transduction system"/>
    <property type="evidence" value="ECO:0007669"/>
    <property type="project" value="InterPro"/>
</dbReference>
<sequence length="224" mass="23957">MIRVMVVDDEALVRSGFKLVLSAADDIEVVATTAGAAAVDTVRRKGPDVVLLDIRMPDVDGLTVLRQLRALPEPPVVAMLTTFDADEYILTALRSGAAGFLLKDTEPDQLAQLVRTLAAGGVVMSPKASRAVWQSHPGAEVVDDEEATRVGRLTEREREVLVLIAQGLSNAEIGTRIHLSAGTVKDHVSAILTKLRVGSRVQAALLAQRAGLLDEGQRRPESGR</sequence>
<evidence type="ECO:0000256" key="3">
    <source>
        <dbReference type="ARBA" id="ARBA00023125"/>
    </source>
</evidence>
<evidence type="ECO:0000313" key="9">
    <source>
        <dbReference type="Proteomes" id="UP000017984"/>
    </source>
</evidence>
<dbReference type="Pfam" id="PF00072">
    <property type="entry name" value="Response_reg"/>
    <property type="match status" value="1"/>
</dbReference>
<dbReference type="PROSITE" id="PS50043">
    <property type="entry name" value="HTH_LUXR_2"/>
    <property type="match status" value="1"/>
</dbReference>
<dbReference type="HOGENOM" id="CLU_000445_90_10_11"/>
<dbReference type="InterPro" id="IPR039420">
    <property type="entry name" value="WalR-like"/>
</dbReference>
<dbReference type="PROSITE" id="PS50110">
    <property type="entry name" value="RESPONSE_REGULATORY"/>
    <property type="match status" value="1"/>
</dbReference>
<dbReference type="CDD" id="cd06170">
    <property type="entry name" value="LuxR_C_like"/>
    <property type="match status" value="1"/>
</dbReference>
<dbReference type="InterPro" id="IPR001789">
    <property type="entry name" value="Sig_transdc_resp-reg_receiver"/>
</dbReference>
<dbReference type="InterPro" id="IPR011006">
    <property type="entry name" value="CheY-like_superfamily"/>
</dbReference>
<dbReference type="SUPFAM" id="SSF46894">
    <property type="entry name" value="C-terminal effector domain of the bipartite response regulators"/>
    <property type="match status" value="1"/>
</dbReference>
<feature type="domain" description="Response regulatory" evidence="7">
    <location>
        <begin position="3"/>
        <end position="118"/>
    </location>
</feature>
<dbReference type="STRING" id="1352936.M878_01995"/>
<dbReference type="Gene3D" id="3.40.50.2300">
    <property type="match status" value="1"/>
</dbReference>